<comment type="caution">
    <text evidence="12">The sequence shown here is derived from an EMBL/GenBank/DDBJ whole genome shotgun (WGS) entry which is preliminary data.</text>
</comment>
<comment type="subcellular location">
    <subcellularLocation>
        <location evidence="1">Cell membrane</location>
    </subcellularLocation>
</comment>
<dbReference type="InterPro" id="IPR015856">
    <property type="entry name" value="ABC_transpr_CbiO/EcfA_su"/>
</dbReference>
<dbReference type="FunFam" id="3.40.50.300:FF:000224">
    <property type="entry name" value="Energy-coupling factor transporter ATP-binding protein EcfA"/>
    <property type="match status" value="1"/>
</dbReference>
<protein>
    <submittedName>
        <fullName evidence="12">Cobalt/nickel transport system ATP-binding protein</fullName>
    </submittedName>
</protein>
<dbReference type="InterPro" id="IPR027417">
    <property type="entry name" value="P-loop_NTPase"/>
</dbReference>
<dbReference type="Proteomes" id="UP000256269">
    <property type="component" value="Unassembled WGS sequence"/>
</dbReference>
<keyword evidence="9" id="KW-0472">Membrane</keyword>
<keyword evidence="10" id="KW-0456">Lyase</keyword>
<keyword evidence="5" id="KW-0479">Metal-binding</keyword>
<reference evidence="12 13" key="1">
    <citation type="submission" date="2018-08" db="EMBL/GenBank/DDBJ databases">
        <title>Genomic Encyclopedia of Archaeal and Bacterial Type Strains, Phase II (KMG-II): from individual species to whole genera.</title>
        <authorList>
            <person name="Goeker M."/>
        </authorList>
    </citation>
    <scope>NUCLEOTIDE SEQUENCE [LARGE SCALE GENOMIC DNA]</scope>
    <source>
        <strain evidence="12 13">DSM 45791</strain>
    </source>
</reference>
<evidence type="ECO:0000313" key="12">
    <source>
        <dbReference type="EMBL" id="REH42824.1"/>
    </source>
</evidence>
<evidence type="ECO:0000256" key="10">
    <source>
        <dbReference type="ARBA" id="ARBA00023239"/>
    </source>
</evidence>
<dbReference type="Gene3D" id="3.40.50.1400">
    <property type="match status" value="2"/>
</dbReference>
<dbReference type="AlphaFoldDB" id="A0A3E0HDE4"/>
<evidence type="ECO:0000256" key="7">
    <source>
        <dbReference type="ARBA" id="ARBA00022840"/>
    </source>
</evidence>
<dbReference type="InterPro" id="IPR050095">
    <property type="entry name" value="ECF_ABC_transporter_ATP-bd"/>
</dbReference>
<dbReference type="GO" id="GO:0043190">
    <property type="term" value="C:ATP-binding cassette (ABC) transporter complex"/>
    <property type="evidence" value="ECO:0007669"/>
    <property type="project" value="TreeGrafter"/>
</dbReference>
<evidence type="ECO:0000259" key="11">
    <source>
        <dbReference type="PROSITE" id="PS50893"/>
    </source>
</evidence>
<dbReference type="Gene3D" id="3.40.50.300">
    <property type="entry name" value="P-loop containing nucleotide triphosphate hydrolases"/>
    <property type="match status" value="1"/>
</dbReference>
<evidence type="ECO:0000256" key="4">
    <source>
        <dbReference type="ARBA" id="ARBA00022475"/>
    </source>
</evidence>
<dbReference type="GO" id="GO:0016829">
    <property type="term" value="F:lyase activity"/>
    <property type="evidence" value="ECO:0007669"/>
    <property type="project" value="UniProtKB-KW"/>
</dbReference>
<keyword evidence="3" id="KW-0813">Transport</keyword>
<dbReference type="GO" id="GO:0042626">
    <property type="term" value="F:ATPase-coupled transmembrane transporter activity"/>
    <property type="evidence" value="ECO:0007669"/>
    <property type="project" value="TreeGrafter"/>
</dbReference>
<dbReference type="CDD" id="cd03416">
    <property type="entry name" value="CbiX_SirB_N"/>
    <property type="match status" value="1"/>
</dbReference>
<sequence length="568" mass="60669">MGDGMTAPAMVLLGHGSRDSDGVDEYWALAEAVRNAAPDLKIGCGFVELAEPGVDEAIDRLVAEGAHEVVVVPLVLLAAGHLKNDGPAAMARARQRHPSVHFRLARDLGIEPTLLSIAEERIRDAAGDADPEKLGVALIGRGSSDPDACSDLWKVGRLLADKRGLGTIEPGFVSVARPNVAEAMERCRLLGATTIVVSPFFLFTGMLVPRIHQQAGDWAAQHPEITVLGGAHLGPDPRLARIVLERYREALHGDVRMNCDLCTYRVQLPGYEDKVGLPISLTPHGDEPARGKRKARRAIRTPAPAPTVEIRRGRFMPSTKASDELPAIEMRGVSFDYPDGTSALSTVDLTIGRGERVALLGPNGAGKTSLVLQLNGVLTPSAGEVLISGTAVGPKTLKEVRRKVGVVFQDPDDQLFTPTVGRDVAFGPAHLGLKGDELKARVAEALSYVGLADLADRPPHRLSLGQRRRAAVATVLAMHPEVLVLDEPSSNLDPAARREFADLVKRLGMTTLLVTHDLPYALELCQRAVVLDHGQVVADGPIREILADAGFMSAHRLELPAGFNPLGG</sequence>
<evidence type="ECO:0000256" key="5">
    <source>
        <dbReference type="ARBA" id="ARBA00022723"/>
    </source>
</evidence>
<dbReference type="InterPro" id="IPR017871">
    <property type="entry name" value="ABC_transporter-like_CS"/>
</dbReference>
<dbReference type="Pfam" id="PF00005">
    <property type="entry name" value="ABC_tran"/>
    <property type="match status" value="1"/>
</dbReference>
<evidence type="ECO:0000256" key="8">
    <source>
        <dbReference type="ARBA" id="ARBA00022967"/>
    </source>
</evidence>
<keyword evidence="7 12" id="KW-0067">ATP-binding</keyword>
<dbReference type="GO" id="GO:0005524">
    <property type="term" value="F:ATP binding"/>
    <property type="evidence" value="ECO:0007669"/>
    <property type="project" value="UniProtKB-KW"/>
</dbReference>
<dbReference type="EMBL" id="QUNO01000010">
    <property type="protein sequence ID" value="REH42824.1"/>
    <property type="molecule type" value="Genomic_DNA"/>
</dbReference>
<comment type="similarity">
    <text evidence="2">Belongs to the ABC transporter superfamily.</text>
</comment>
<dbReference type="InterPro" id="IPR003593">
    <property type="entry name" value="AAA+_ATPase"/>
</dbReference>
<keyword evidence="13" id="KW-1185">Reference proteome</keyword>
<gene>
    <name evidence="12" type="ORF">BCF44_110325</name>
</gene>
<dbReference type="PROSITE" id="PS50893">
    <property type="entry name" value="ABC_TRANSPORTER_2"/>
    <property type="match status" value="1"/>
</dbReference>
<dbReference type="InterPro" id="IPR002762">
    <property type="entry name" value="CbiX-like"/>
</dbReference>
<dbReference type="PROSITE" id="PS00211">
    <property type="entry name" value="ABC_TRANSPORTER_1"/>
    <property type="match status" value="1"/>
</dbReference>
<evidence type="ECO:0000256" key="6">
    <source>
        <dbReference type="ARBA" id="ARBA00022741"/>
    </source>
</evidence>
<evidence type="ECO:0000256" key="3">
    <source>
        <dbReference type="ARBA" id="ARBA00022448"/>
    </source>
</evidence>
<feature type="domain" description="ABC transporter" evidence="11">
    <location>
        <begin position="328"/>
        <end position="558"/>
    </location>
</feature>
<evidence type="ECO:0000313" key="13">
    <source>
        <dbReference type="Proteomes" id="UP000256269"/>
    </source>
</evidence>
<dbReference type="SUPFAM" id="SSF52540">
    <property type="entry name" value="P-loop containing nucleoside triphosphate hydrolases"/>
    <property type="match status" value="1"/>
</dbReference>
<accession>A0A3E0HDE4</accession>
<dbReference type="Pfam" id="PF01903">
    <property type="entry name" value="CbiX"/>
    <property type="match status" value="2"/>
</dbReference>
<dbReference type="InterPro" id="IPR003439">
    <property type="entry name" value="ABC_transporter-like_ATP-bd"/>
</dbReference>
<dbReference type="CDD" id="cd03414">
    <property type="entry name" value="CbiX_SirB_C"/>
    <property type="match status" value="1"/>
</dbReference>
<dbReference type="PANTHER" id="PTHR43553">
    <property type="entry name" value="HEAVY METAL TRANSPORTER"/>
    <property type="match status" value="1"/>
</dbReference>
<keyword evidence="4" id="KW-1003">Cell membrane</keyword>
<keyword evidence="6" id="KW-0547">Nucleotide-binding</keyword>
<dbReference type="CDD" id="cd03225">
    <property type="entry name" value="ABC_cobalt_CbiO_domain1"/>
    <property type="match status" value="1"/>
</dbReference>
<evidence type="ECO:0000256" key="2">
    <source>
        <dbReference type="ARBA" id="ARBA00005417"/>
    </source>
</evidence>
<evidence type="ECO:0000256" key="1">
    <source>
        <dbReference type="ARBA" id="ARBA00004236"/>
    </source>
</evidence>
<dbReference type="PANTHER" id="PTHR43553:SF24">
    <property type="entry name" value="ENERGY-COUPLING FACTOR TRANSPORTER ATP-BINDING PROTEIN ECFA1"/>
    <property type="match status" value="1"/>
</dbReference>
<dbReference type="GO" id="GO:0046872">
    <property type="term" value="F:metal ion binding"/>
    <property type="evidence" value="ECO:0007669"/>
    <property type="project" value="UniProtKB-KW"/>
</dbReference>
<name>A0A3E0HDE4_9PSEU</name>
<dbReference type="GO" id="GO:0016887">
    <property type="term" value="F:ATP hydrolysis activity"/>
    <property type="evidence" value="ECO:0007669"/>
    <property type="project" value="InterPro"/>
</dbReference>
<evidence type="ECO:0000256" key="9">
    <source>
        <dbReference type="ARBA" id="ARBA00023136"/>
    </source>
</evidence>
<keyword evidence="8" id="KW-1278">Translocase</keyword>
<dbReference type="SUPFAM" id="SSF53800">
    <property type="entry name" value="Chelatase"/>
    <property type="match status" value="1"/>
</dbReference>
<proteinExistence type="inferred from homology"/>
<dbReference type="SMART" id="SM00382">
    <property type="entry name" value="AAA"/>
    <property type="match status" value="1"/>
</dbReference>
<organism evidence="12 13">
    <name type="scientific">Kutzneria buriramensis</name>
    <dbReference type="NCBI Taxonomy" id="1045776"/>
    <lineage>
        <taxon>Bacteria</taxon>
        <taxon>Bacillati</taxon>
        <taxon>Actinomycetota</taxon>
        <taxon>Actinomycetes</taxon>
        <taxon>Pseudonocardiales</taxon>
        <taxon>Pseudonocardiaceae</taxon>
        <taxon>Kutzneria</taxon>
    </lineage>
</organism>